<comment type="subcellular location">
    <subcellularLocation>
        <location evidence="1">Mitochondrion</location>
    </subcellularLocation>
</comment>
<feature type="binding site" evidence="11">
    <location>
        <begin position="152"/>
        <end position="158"/>
    </location>
    <ligand>
        <name>S-adenosyl-L-methionine</name>
        <dbReference type="ChEBI" id="CHEBI:59789"/>
    </ligand>
</feature>
<gene>
    <name evidence="14" type="ORF">Cvel_10124</name>
</gene>
<evidence type="ECO:0000259" key="13">
    <source>
        <dbReference type="PROSITE" id="PS51686"/>
    </source>
</evidence>
<dbReference type="Pfam" id="PF01189">
    <property type="entry name" value="Methyltr_RsmB-F"/>
    <property type="match status" value="1"/>
</dbReference>
<keyword evidence="5 11" id="KW-0949">S-adenosyl-L-methionine</keyword>
<feature type="region of interest" description="Disordered" evidence="12">
    <location>
        <begin position="344"/>
        <end position="374"/>
    </location>
</feature>
<feature type="region of interest" description="Disordered" evidence="12">
    <location>
        <begin position="546"/>
        <end position="565"/>
    </location>
</feature>
<name>A0A0G4I1D8_9ALVE</name>
<keyword evidence="6 11" id="KW-0694">RNA-binding</keyword>
<evidence type="ECO:0000256" key="12">
    <source>
        <dbReference type="SAM" id="MobiDB-lite"/>
    </source>
</evidence>
<dbReference type="GO" id="GO:0031167">
    <property type="term" value="P:rRNA methylation"/>
    <property type="evidence" value="ECO:0007669"/>
    <property type="project" value="TreeGrafter"/>
</dbReference>
<dbReference type="PhylomeDB" id="A0A0G4I1D8"/>
<feature type="active site" description="Nucleophile" evidence="11">
    <location>
        <position position="303"/>
    </location>
</feature>
<evidence type="ECO:0000256" key="8">
    <source>
        <dbReference type="ARBA" id="ARBA00023128"/>
    </source>
</evidence>
<proteinExistence type="inferred from homology"/>
<evidence type="ECO:0000313" key="14">
    <source>
        <dbReference type="EMBL" id="CEM50695.1"/>
    </source>
</evidence>
<dbReference type="SUPFAM" id="SSF53335">
    <property type="entry name" value="S-adenosyl-L-methionine-dependent methyltransferases"/>
    <property type="match status" value="1"/>
</dbReference>
<dbReference type="EMBL" id="CDMZ01004726">
    <property type="protein sequence ID" value="CEM50695.1"/>
    <property type="molecule type" value="Genomic_DNA"/>
</dbReference>
<dbReference type="VEuPathDB" id="CryptoDB:Cvel_10124"/>
<evidence type="ECO:0000256" key="1">
    <source>
        <dbReference type="ARBA" id="ARBA00004173"/>
    </source>
</evidence>
<accession>A0A0G4I1D8</accession>
<reference evidence="14" key="1">
    <citation type="submission" date="2014-11" db="EMBL/GenBank/DDBJ databases">
        <authorList>
            <person name="Otto D Thomas"/>
            <person name="Naeem Raeece"/>
        </authorList>
    </citation>
    <scope>NUCLEOTIDE SEQUENCE</scope>
</reference>
<dbReference type="Gene3D" id="3.40.50.150">
    <property type="entry name" value="Vaccinia Virus protein VP39"/>
    <property type="match status" value="1"/>
</dbReference>
<feature type="binding site" evidence="11">
    <location>
        <position position="250"/>
    </location>
    <ligand>
        <name>S-adenosyl-L-methionine</name>
        <dbReference type="ChEBI" id="CHEBI:59789"/>
    </ligand>
</feature>
<dbReference type="GO" id="GO:0008173">
    <property type="term" value="F:RNA methyltransferase activity"/>
    <property type="evidence" value="ECO:0007669"/>
    <property type="project" value="InterPro"/>
</dbReference>
<feature type="region of interest" description="Disordered" evidence="12">
    <location>
        <begin position="426"/>
        <end position="511"/>
    </location>
</feature>
<dbReference type="InterPro" id="IPR029063">
    <property type="entry name" value="SAM-dependent_MTases_sf"/>
</dbReference>
<feature type="compositionally biased region" description="Basic and acidic residues" evidence="12">
    <location>
        <begin position="438"/>
        <end position="450"/>
    </location>
</feature>
<evidence type="ECO:0000256" key="3">
    <source>
        <dbReference type="ARBA" id="ARBA00022603"/>
    </source>
</evidence>
<evidence type="ECO:0000256" key="10">
    <source>
        <dbReference type="ARBA" id="ARBA00049302"/>
    </source>
</evidence>
<keyword evidence="7" id="KW-0809">Transit peptide</keyword>
<feature type="compositionally biased region" description="Acidic residues" evidence="12">
    <location>
        <begin position="549"/>
        <end position="565"/>
    </location>
</feature>
<keyword evidence="4 11" id="KW-0808">Transferase</keyword>
<evidence type="ECO:0000256" key="5">
    <source>
        <dbReference type="ARBA" id="ARBA00022691"/>
    </source>
</evidence>
<keyword evidence="2" id="KW-0698">rRNA processing</keyword>
<dbReference type="PRINTS" id="PR02008">
    <property type="entry name" value="RCMTFAMILY"/>
</dbReference>
<dbReference type="GO" id="GO:0003723">
    <property type="term" value="F:RNA binding"/>
    <property type="evidence" value="ECO:0007669"/>
    <property type="project" value="UniProtKB-UniRule"/>
</dbReference>
<dbReference type="AlphaFoldDB" id="A0A0G4I1D8"/>
<feature type="binding site" evidence="11">
    <location>
        <position position="195"/>
    </location>
    <ligand>
        <name>S-adenosyl-L-methionine</name>
        <dbReference type="ChEBI" id="CHEBI:59789"/>
    </ligand>
</feature>
<evidence type="ECO:0000256" key="11">
    <source>
        <dbReference type="PROSITE-ProRule" id="PRU01023"/>
    </source>
</evidence>
<feature type="compositionally biased region" description="Low complexity" evidence="12">
    <location>
        <begin position="428"/>
        <end position="437"/>
    </location>
</feature>
<evidence type="ECO:0000256" key="6">
    <source>
        <dbReference type="ARBA" id="ARBA00022884"/>
    </source>
</evidence>
<feature type="binding site" evidence="11">
    <location>
        <position position="227"/>
    </location>
    <ligand>
        <name>S-adenosyl-L-methionine</name>
        <dbReference type="ChEBI" id="CHEBI:59789"/>
    </ligand>
</feature>
<feature type="compositionally biased region" description="Basic and acidic residues" evidence="12">
    <location>
        <begin position="344"/>
        <end position="353"/>
    </location>
</feature>
<keyword evidence="8" id="KW-0496">Mitochondrion</keyword>
<dbReference type="GO" id="GO:0005762">
    <property type="term" value="C:mitochondrial large ribosomal subunit"/>
    <property type="evidence" value="ECO:0007669"/>
    <property type="project" value="TreeGrafter"/>
</dbReference>
<sequence>MSSGKRRGSRGTVSKGSSSSSSTAATDHPFFAFCKEQVGPKRWKSLRKAMEKPFKASALMNAYAEKETSERAVSSFSEGQDQSCVRQVSWLSVPCLESMRGDLRPFPPPETFRSGDGNGGAGPLPYYCMDAASILAAQTLGVMPGHSVLDLCAAPGGKSLVMLQCLCLWPQTREGGGVGDPSGGANLGGTLISNEPAKARRERLIGVLKDYLPESIRKRHVQVTALDASVWGAVGKSPELKGRFDRVLVDAPCSSDRHVLQSEQELSQWRPGRCKANAQRQLSVVLNGVEALRIGGRLLYATCSINKAENDGVVRRVLSKAKKRGGLRLVPLKGLEKLELGKGDESGIKKADDGGQEDCMRNSASDQEAGGGKKAECSHAKCTRQERFSSSAAEIADTVTEQNDTSEICGTCEAGDTRKECFGRELGEASAAPPSAAKAKETEEVKKVEEPIESDAPPSQGAANEEERGPESSGAATREGERLEGSQNAGCGELKEAEGKKNKAIEERDSAEVFVPFGEPTELGWIVLPDVCDGWGPLYFSLLEKCQDPDSDTEGEGQEGSDSSD</sequence>
<organism evidence="14">
    <name type="scientific">Chromera velia CCMP2878</name>
    <dbReference type="NCBI Taxonomy" id="1169474"/>
    <lineage>
        <taxon>Eukaryota</taxon>
        <taxon>Sar</taxon>
        <taxon>Alveolata</taxon>
        <taxon>Colpodellida</taxon>
        <taxon>Chromeraceae</taxon>
        <taxon>Chromera</taxon>
    </lineage>
</organism>
<evidence type="ECO:0000256" key="4">
    <source>
        <dbReference type="ARBA" id="ARBA00022679"/>
    </source>
</evidence>
<feature type="compositionally biased region" description="Low complexity" evidence="12">
    <location>
        <begin position="10"/>
        <end position="23"/>
    </location>
</feature>
<dbReference type="PANTHER" id="PTHR22808:SF3">
    <property type="entry name" value="5-METHYLCYTOSINE RRNA METHYLTRANSFERASE NSUN4"/>
    <property type="match status" value="1"/>
</dbReference>
<evidence type="ECO:0000256" key="7">
    <source>
        <dbReference type="ARBA" id="ARBA00022946"/>
    </source>
</evidence>
<comment type="catalytic activity">
    <reaction evidence="10">
        <text>a cytidine in rRNA + S-adenosyl-L-methionine = a 5-methylcytidine in rRNA + S-adenosyl-L-homocysteine + H(+)</text>
        <dbReference type="Rhea" id="RHEA:61484"/>
        <dbReference type="Rhea" id="RHEA-COMP:15836"/>
        <dbReference type="Rhea" id="RHEA-COMP:15837"/>
        <dbReference type="ChEBI" id="CHEBI:15378"/>
        <dbReference type="ChEBI" id="CHEBI:57856"/>
        <dbReference type="ChEBI" id="CHEBI:59789"/>
        <dbReference type="ChEBI" id="CHEBI:74483"/>
        <dbReference type="ChEBI" id="CHEBI:82748"/>
    </reaction>
</comment>
<evidence type="ECO:0000256" key="2">
    <source>
        <dbReference type="ARBA" id="ARBA00022552"/>
    </source>
</evidence>
<keyword evidence="3 11" id="KW-0489">Methyltransferase</keyword>
<dbReference type="PANTHER" id="PTHR22808">
    <property type="entry name" value="NCL1 YEAST -RELATED NOL1/NOP2/FMU SUN DOMAIN-CONTAINING"/>
    <property type="match status" value="1"/>
</dbReference>
<dbReference type="InterPro" id="IPR049560">
    <property type="entry name" value="MeTrfase_RsmB-F_NOP2_cat"/>
</dbReference>
<feature type="compositionally biased region" description="Basic and acidic residues" evidence="12">
    <location>
        <begin position="493"/>
        <end position="511"/>
    </location>
</feature>
<feature type="region of interest" description="Disordered" evidence="12">
    <location>
        <begin position="1"/>
        <end position="25"/>
    </location>
</feature>
<dbReference type="InterPro" id="IPR023267">
    <property type="entry name" value="RCMT"/>
</dbReference>
<dbReference type="InterPro" id="IPR001678">
    <property type="entry name" value="MeTrfase_RsmB-F_NOP2_dom"/>
</dbReference>
<comment type="similarity">
    <text evidence="11">Belongs to the class I-like SAM-binding methyltransferase superfamily. RsmB/NOP family.</text>
</comment>
<feature type="domain" description="SAM-dependent MTase RsmB/NOP-type" evidence="13">
    <location>
        <begin position="59"/>
        <end position="380"/>
    </location>
</feature>
<evidence type="ECO:0000256" key="9">
    <source>
        <dbReference type="ARBA" id="ARBA00042050"/>
    </source>
</evidence>
<protein>
    <recommendedName>
        <fullName evidence="9">NOL1/NOP2/Sun domain family member 4</fullName>
    </recommendedName>
</protein>
<dbReference type="PROSITE" id="PS51686">
    <property type="entry name" value="SAM_MT_RSMB_NOP"/>
    <property type="match status" value="1"/>
</dbReference>